<dbReference type="InterPro" id="IPR032353">
    <property type="entry name" value="AZUL"/>
</dbReference>
<dbReference type="Pfam" id="PF24842">
    <property type="entry name" value="UFD1_N2"/>
    <property type="match status" value="1"/>
</dbReference>
<dbReference type="Gene3D" id="3.10.330.10">
    <property type="match status" value="1"/>
</dbReference>
<dbReference type="PANTHER" id="PTHR12555">
    <property type="entry name" value="UBIQUITIN FUSION DEGRADATON PROTEIN 1"/>
    <property type="match status" value="1"/>
</dbReference>
<dbReference type="InterPro" id="IPR004854">
    <property type="entry name" value="Ufd1-like"/>
</dbReference>
<evidence type="ECO:0000259" key="3">
    <source>
        <dbReference type="Pfam" id="PF03152"/>
    </source>
</evidence>
<evidence type="ECO:0000256" key="2">
    <source>
        <dbReference type="ARBA" id="ARBA00022786"/>
    </source>
</evidence>
<evidence type="ECO:0000259" key="4">
    <source>
        <dbReference type="Pfam" id="PF16558"/>
    </source>
</evidence>
<dbReference type="InterPro" id="IPR049439">
    <property type="entry name" value="TRAFD1-XIAF1_Znf"/>
</dbReference>
<reference evidence="8" key="1">
    <citation type="submission" date="2020-12" db="EMBL/GenBank/DDBJ databases">
        <title>Metabolic potential, ecology and presence of endohyphal bacteria is reflected in genomic diversity of Mucoromycotina.</title>
        <authorList>
            <person name="Muszewska A."/>
            <person name="Okrasinska A."/>
            <person name="Steczkiewicz K."/>
            <person name="Drgas O."/>
            <person name="Orlowska M."/>
            <person name="Perlinska-Lenart U."/>
            <person name="Aleksandrzak-Piekarczyk T."/>
            <person name="Szatraj K."/>
            <person name="Zielenkiewicz U."/>
            <person name="Pilsyk S."/>
            <person name="Malc E."/>
            <person name="Mieczkowski P."/>
            <person name="Kruszewska J.S."/>
            <person name="Biernat P."/>
            <person name="Pawlowska J."/>
        </authorList>
    </citation>
    <scope>NUCLEOTIDE SEQUENCE</scope>
    <source>
        <strain evidence="8">WA0000067209</strain>
    </source>
</reference>
<dbReference type="InterPro" id="IPR042556">
    <property type="entry name" value="AZUL_sf"/>
</dbReference>
<dbReference type="InterPro" id="IPR042299">
    <property type="entry name" value="Ufd1-like_Nn"/>
</dbReference>
<evidence type="ECO:0000313" key="8">
    <source>
        <dbReference type="EMBL" id="KAG2184566.1"/>
    </source>
</evidence>
<organism evidence="8 9">
    <name type="scientific">Mortierella isabellina</name>
    <name type="common">Filamentous fungus</name>
    <name type="synonym">Umbelopsis isabellina</name>
    <dbReference type="NCBI Taxonomy" id="91625"/>
    <lineage>
        <taxon>Eukaryota</taxon>
        <taxon>Fungi</taxon>
        <taxon>Fungi incertae sedis</taxon>
        <taxon>Mucoromycota</taxon>
        <taxon>Mucoromycotina</taxon>
        <taxon>Umbelopsidomycetes</taxon>
        <taxon>Umbelopsidales</taxon>
        <taxon>Umbelopsidaceae</taxon>
        <taxon>Umbelopsis</taxon>
    </lineage>
</organism>
<dbReference type="PANTHER" id="PTHR12555:SF15">
    <property type="entry name" value="FUSION DEGRADATION PROTEIN (UFD1), PUTATIVE (AFU_ORTHOLOGUE AFUA_4G04640)-RELATED"/>
    <property type="match status" value="1"/>
</dbReference>
<dbReference type="EMBL" id="JAEPQZ010000002">
    <property type="protein sequence ID" value="KAG2184566.1"/>
    <property type="molecule type" value="Genomic_DNA"/>
</dbReference>
<name>A0A8H7UG66_MORIS</name>
<dbReference type="InterPro" id="IPR055417">
    <property type="entry name" value="UFD1_N1"/>
</dbReference>
<dbReference type="GO" id="GO:0036503">
    <property type="term" value="P:ERAD pathway"/>
    <property type="evidence" value="ECO:0007669"/>
    <property type="project" value="TreeGrafter"/>
</dbReference>
<sequence>MWTQAYKLGAPYNQIDDGDKLYLPPSALESLLNQSVTNNDRFNAASGSFAEHSYSGSQSAQLPSPITFEIRNVKTRNVVYGGVKEFSAEEGIVHLPQWMQKSLQLELGDHVAVRLKELPKGTWARLRPISSDYKEIMDYRAALESFLRANYNTLTAGEILDIKYGSNRYQFLVDDLKPEKAVCVTDTDIEIDIEPLVDDNTLAHIQAVPENQRSSTRTLIVGQTWSGTVESGQYTYLELNLENLNSNLELTLVCTEHDSGEYLNSSNFIVDVEKNPTLSLHSWADLSSNQEKSIIILLDELRGKQILYIGVHGAAHDQNSSFTITTKAIHSATLTQPVEGVLAQDSAQCENCGAWVPERTMVLHERFCLRNNVQCPWGCGAVFKKDSEELHNHWHCDKCDMRGTVFDKEKHETYFHQEKTCDCGFKTASMTVLAKHRKTECPMKLIICRYCRNLVPQENSPTTAQDILLGLYGHESYCGSRTIECQKCHKQIPIKDIQVHSKVHQIERQGRTLPPICSNVNCTRPASSNILKLCQNCFGPFWISTNDPGNVKLMQRVARKYHLQLTSGCGKQWCRNKFCATGNGQPKDATEAAQALIPLIQALQQELKASSSNPVLHLCVDESAARQLTVAEYLHELVGHRYSLAWCIKAVQTEKEDIYRAKEWVEDNAPLPK</sequence>
<evidence type="ECO:0000256" key="1">
    <source>
        <dbReference type="ARBA" id="ARBA00006043"/>
    </source>
</evidence>
<evidence type="ECO:0000259" key="5">
    <source>
        <dbReference type="Pfam" id="PF21366"/>
    </source>
</evidence>
<keyword evidence="9" id="KW-1185">Reference proteome</keyword>
<dbReference type="Pfam" id="PF16558">
    <property type="entry name" value="AZUL"/>
    <property type="match status" value="1"/>
</dbReference>
<dbReference type="InterPro" id="IPR056012">
    <property type="entry name" value="DUF7590"/>
</dbReference>
<dbReference type="Gene3D" id="6.10.130.10">
    <property type="entry name" value="Ubiquitin-protein ligase E3A, N-terminal zinc-binding domain (AZUL)"/>
    <property type="match status" value="1"/>
</dbReference>
<feature type="domain" description="TRAFD1/XAF1 zinc finger" evidence="5">
    <location>
        <begin position="471"/>
        <end position="503"/>
    </location>
</feature>
<comment type="caution">
    <text evidence="8">The sequence shown here is derived from an EMBL/GenBank/DDBJ whole genome shotgun (WGS) entry which is preliminary data.</text>
</comment>
<proteinExistence type="inferred from homology"/>
<comment type="similarity">
    <text evidence="1">Belongs to the UFD1 family.</text>
</comment>
<dbReference type="Pfam" id="PF24503">
    <property type="entry name" value="DUF7590"/>
    <property type="match status" value="1"/>
</dbReference>
<feature type="domain" description="Ubiquitin fusion degradation protein UFD1 N-terminal subdomain 2" evidence="7">
    <location>
        <begin position="120"/>
        <end position="195"/>
    </location>
</feature>
<accession>A0A8H7UG66</accession>
<evidence type="ECO:0000313" key="9">
    <source>
        <dbReference type="Proteomes" id="UP000654370"/>
    </source>
</evidence>
<dbReference type="OrthoDB" id="193703at2759"/>
<feature type="domain" description="Ubiquitin-protein ligase E3A N-terminal zinc-binding" evidence="4">
    <location>
        <begin position="555"/>
        <end position="595"/>
    </location>
</feature>
<dbReference type="AlphaFoldDB" id="A0A8H7UG66"/>
<keyword evidence="2" id="KW-0833">Ubl conjugation pathway</keyword>
<protein>
    <recommendedName>
        <fullName evidence="10">Ubiquitin-protein ligase E3A N-terminal zinc-binding domain-containing protein</fullName>
    </recommendedName>
</protein>
<dbReference type="Gene3D" id="2.40.40.50">
    <property type="entry name" value="Ubiquitin fusion degradation protein UFD1, N-terminal domain"/>
    <property type="match status" value="1"/>
</dbReference>
<dbReference type="Pfam" id="PF03152">
    <property type="entry name" value="UFD1_N1"/>
    <property type="match status" value="1"/>
</dbReference>
<feature type="domain" description="DUF7590" evidence="6">
    <location>
        <begin position="214"/>
        <end position="321"/>
    </location>
</feature>
<evidence type="ECO:0008006" key="10">
    <source>
        <dbReference type="Google" id="ProtNLM"/>
    </source>
</evidence>
<gene>
    <name evidence="8" type="ORF">INT43_000475</name>
</gene>
<dbReference type="GO" id="GO:0031593">
    <property type="term" value="F:polyubiquitin modification-dependent protein binding"/>
    <property type="evidence" value="ECO:0007669"/>
    <property type="project" value="TreeGrafter"/>
</dbReference>
<dbReference type="GO" id="GO:0034098">
    <property type="term" value="C:VCP-NPL4-UFD1 AAA ATPase complex"/>
    <property type="evidence" value="ECO:0007669"/>
    <property type="project" value="TreeGrafter"/>
</dbReference>
<dbReference type="Pfam" id="PF21366">
    <property type="entry name" value="TRAFD1-XIAF1_ZnF"/>
    <property type="match status" value="1"/>
</dbReference>
<dbReference type="InterPro" id="IPR055418">
    <property type="entry name" value="UFD1_N2"/>
</dbReference>
<dbReference type="Proteomes" id="UP000654370">
    <property type="component" value="Unassembled WGS sequence"/>
</dbReference>
<evidence type="ECO:0000259" key="6">
    <source>
        <dbReference type="Pfam" id="PF24503"/>
    </source>
</evidence>
<dbReference type="GO" id="GO:0006511">
    <property type="term" value="P:ubiquitin-dependent protein catabolic process"/>
    <property type="evidence" value="ECO:0007669"/>
    <property type="project" value="InterPro"/>
</dbReference>
<evidence type="ECO:0000259" key="7">
    <source>
        <dbReference type="Pfam" id="PF24842"/>
    </source>
</evidence>
<dbReference type="Pfam" id="PF23580">
    <property type="entry name" value="Znf_XAF1_N"/>
    <property type="match status" value="1"/>
</dbReference>
<feature type="domain" description="Ubiquitin fusion degradation protein UFD1 N-terminal subdomain 1" evidence="3">
    <location>
        <begin position="61"/>
        <end position="119"/>
    </location>
</feature>